<proteinExistence type="predicted"/>
<organism evidence="2 3">
    <name type="scientific">Mesorhizobium tamadayense</name>
    <dbReference type="NCBI Taxonomy" id="425306"/>
    <lineage>
        <taxon>Bacteria</taxon>
        <taxon>Pseudomonadati</taxon>
        <taxon>Pseudomonadota</taxon>
        <taxon>Alphaproteobacteria</taxon>
        <taxon>Hyphomicrobiales</taxon>
        <taxon>Phyllobacteriaceae</taxon>
        <taxon>Mesorhizobium</taxon>
    </lineage>
</organism>
<dbReference type="AlphaFoldDB" id="A0A3P3DXS2"/>
<dbReference type="Proteomes" id="UP000273786">
    <property type="component" value="Unassembled WGS sequence"/>
</dbReference>
<dbReference type="RefSeq" id="WP_206075418.1">
    <property type="nucleotide sequence ID" value="NZ_RQXT01000291.1"/>
</dbReference>
<dbReference type="EMBL" id="RQXT01000291">
    <property type="protein sequence ID" value="RRH78931.1"/>
    <property type="molecule type" value="Genomic_DNA"/>
</dbReference>
<dbReference type="InterPro" id="IPR025668">
    <property type="entry name" value="Tnp_DDE_dom"/>
</dbReference>
<accession>A0A3P3DXS2</accession>
<protein>
    <submittedName>
        <fullName evidence="2">IS1380 family transposase</fullName>
    </submittedName>
</protein>
<keyword evidence="3" id="KW-1185">Reference proteome</keyword>
<feature type="non-terminal residue" evidence="2">
    <location>
        <position position="1"/>
    </location>
</feature>
<dbReference type="Pfam" id="PF13701">
    <property type="entry name" value="DDE_Tnp_1_4"/>
    <property type="match status" value="1"/>
</dbReference>
<sequence length="89" mass="10315">REELMAWCEQNRVDYVFGLARNERLETKIAPALEEASRASRASGQAARVFRDFMWSTKDSWSRRRRVIAKAERTTLGANPRFIVTSLKP</sequence>
<evidence type="ECO:0000313" key="3">
    <source>
        <dbReference type="Proteomes" id="UP000273786"/>
    </source>
</evidence>
<evidence type="ECO:0000313" key="2">
    <source>
        <dbReference type="EMBL" id="RRH78931.1"/>
    </source>
</evidence>
<gene>
    <name evidence="2" type="ORF">EH240_37695</name>
</gene>
<reference evidence="2 3" key="1">
    <citation type="submission" date="2018-11" db="EMBL/GenBank/DDBJ databases">
        <title>the genome of Mesorhizobium tamadayense DSM 28320.</title>
        <authorList>
            <person name="Gao J."/>
        </authorList>
    </citation>
    <scope>NUCLEOTIDE SEQUENCE [LARGE SCALE GENOMIC DNA]</scope>
    <source>
        <strain evidence="2 3">DSM 28320</strain>
    </source>
</reference>
<name>A0A3P3DXS2_9HYPH</name>
<comment type="caution">
    <text evidence="2">The sequence shown here is derived from an EMBL/GenBank/DDBJ whole genome shotgun (WGS) entry which is preliminary data.</text>
</comment>
<feature type="non-terminal residue" evidence="2">
    <location>
        <position position="89"/>
    </location>
</feature>
<feature type="domain" description="Transposase DDE" evidence="1">
    <location>
        <begin position="1"/>
        <end position="88"/>
    </location>
</feature>
<evidence type="ECO:0000259" key="1">
    <source>
        <dbReference type="Pfam" id="PF13701"/>
    </source>
</evidence>